<dbReference type="AlphaFoldDB" id="A0A6G0TK85"/>
<gene>
    <name evidence="2" type="ORF">AGLY_008711</name>
</gene>
<feature type="compositionally biased region" description="Basic residues" evidence="1">
    <location>
        <begin position="247"/>
        <end position="261"/>
    </location>
</feature>
<dbReference type="Proteomes" id="UP000475862">
    <property type="component" value="Unassembled WGS sequence"/>
</dbReference>
<organism evidence="2 3">
    <name type="scientific">Aphis glycines</name>
    <name type="common">Soybean aphid</name>
    <dbReference type="NCBI Taxonomy" id="307491"/>
    <lineage>
        <taxon>Eukaryota</taxon>
        <taxon>Metazoa</taxon>
        <taxon>Ecdysozoa</taxon>
        <taxon>Arthropoda</taxon>
        <taxon>Hexapoda</taxon>
        <taxon>Insecta</taxon>
        <taxon>Pterygota</taxon>
        <taxon>Neoptera</taxon>
        <taxon>Paraneoptera</taxon>
        <taxon>Hemiptera</taxon>
        <taxon>Sternorrhyncha</taxon>
        <taxon>Aphidomorpha</taxon>
        <taxon>Aphidoidea</taxon>
        <taxon>Aphididae</taxon>
        <taxon>Aphidini</taxon>
        <taxon>Aphis</taxon>
        <taxon>Aphis</taxon>
    </lineage>
</organism>
<reference evidence="2 3" key="1">
    <citation type="submission" date="2019-08" db="EMBL/GenBank/DDBJ databases">
        <title>The genome of the soybean aphid Biotype 1, its phylome, world population structure and adaptation to the North American continent.</title>
        <authorList>
            <person name="Giordano R."/>
            <person name="Donthu R.K."/>
            <person name="Hernandez A.G."/>
            <person name="Wright C.L."/>
            <person name="Zimin A.V."/>
        </authorList>
    </citation>
    <scope>NUCLEOTIDE SEQUENCE [LARGE SCALE GENOMIC DNA]</scope>
    <source>
        <tissue evidence="2">Whole aphids</tissue>
    </source>
</reference>
<evidence type="ECO:0000256" key="1">
    <source>
        <dbReference type="SAM" id="MobiDB-lite"/>
    </source>
</evidence>
<dbReference type="EMBL" id="VYZN01000030">
    <property type="protein sequence ID" value="KAE9533975.1"/>
    <property type="molecule type" value="Genomic_DNA"/>
</dbReference>
<feature type="region of interest" description="Disordered" evidence="1">
    <location>
        <begin position="235"/>
        <end position="296"/>
    </location>
</feature>
<accession>A0A6G0TK85</accession>
<sequence>MVITRTRTHNDIDIKINGHQVTPKKYMKYLGVNIDSGWRFTEHAKIIAAKAGKVVQRLSRIMPNISAAKPTKRKLNQTIFYEKPTMDTDDDDFIDIEYIKSNHFRMLVAFIIKEYVAFTKKKNIKDVNAVEVTTFLKTTVRPTLLDCIFDIIFGKKGKKNSRSTVDYWIRKVSPINKVLYEKKYKKTSYVKKFQYPNYKLIYENRIEIDYENKTENYLFQPSEYTVNTIKKILQSSGANNPKDGIKPIKKKTPKPMKHRRQPFPCHYSSTENSTSSESDDCRSHDDESLNSTASSITTNNYKYQVTSDLENAVNETNTNSNENSDDRLKSTAVSIKINHNECAGTTKKRKRRIIQPTD</sequence>
<proteinExistence type="predicted"/>
<name>A0A6G0TK85_APHGL</name>
<protein>
    <submittedName>
        <fullName evidence="2">Uncharacterized protein</fullName>
    </submittedName>
</protein>
<evidence type="ECO:0000313" key="3">
    <source>
        <dbReference type="Proteomes" id="UP000475862"/>
    </source>
</evidence>
<comment type="caution">
    <text evidence="2">The sequence shown here is derived from an EMBL/GenBank/DDBJ whole genome shotgun (WGS) entry which is preliminary data.</text>
</comment>
<dbReference type="OrthoDB" id="6624020at2759"/>
<evidence type="ECO:0000313" key="2">
    <source>
        <dbReference type="EMBL" id="KAE9533975.1"/>
    </source>
</evidence>
<keyword evidence="3" id="KW-1185">Reference proteome</keyword>